<accession>A0A371FIH7</accession>
<reference evidence="1" key="1">
    <citation type="submission" date="2018-05" db="EMBL/GenBank/DDBJ databases">
        <title>Draft genome of Mucuna pruriens seed.</title>
        <authorList>
            <person name="Nnadi N.E."/>
            <person name="Vos R."/>
            <person name="Hasami M.H."/>
            <person name="Devisetty U.K."/>
            <person name="Aguiy J.C."/>
        </authorList>
    </citation>
    <scope>NUCLEOTIDE SEQUENCE [LARGE SCALE GENOMIC DNA]</scope>
    <source>
        <strain evidence="1">JCA_2017</strain>
    </source>
</reference>
<dbReference type="Proteomes" id="UP000257109">
    <property type="component" value="Unassembled WGS sequence"/>
</dbReference>
<keyword evidence="2" id="KW-1185">Reference proteome</keyword>
<evidence type="ECO:0000313" key="2">
    <source>
        <dbReference type="Proteomes" id="UP000257109"/>
    </source>
</evidence>
<gene>
    <name evidence="1" type="ORF">CR513_41699</name>
</gene>
<evidence type="ECO:0000313" key="1">
    <source>
        <dbReference type="EMBL" id="RDX78082.1"/>
    </source>
</evidence>
<feature type="non-terminal residue" evidence="1">
    <location>
        <position position="1"/>
    </location>
</feature>
<proteinExistence type="predicted"/>
<comment type="caution">
    <text evidence="1">The sequence shown here is derived from an EMBL/GenBank/DDBJ whole genome shotgun (WGS) entry which is preliminary data.</text>
</comment>
<feature type="non-terminal residue" evidence="1">
    <location>
        <position position="158"/>
    </location>
</feature>
<name>A0A371FIH7_MUCPR</name>
<organism evidence="1 2">
    <name type="scientific">Mucuna pruriens</name>
    <name type="common">Velvet bean</name>
    <name type="synonym">Dolichos pruriens</name>
    <dbReference type="NCBI Taxonomy" id="157652"/>
    <lineage>
        <taxon>Eukaryota</taxon>
        <taxon>Viridiplantae</taxon>
        <taxon>Streptophyta</taxon>
        <taxon>Embryophyta</taxon>
        <taxon>Tracheophyta</taxon>
        <taxon>Spermatophyta</taxon>
        <taxon>Magnoliopsida</taxon>
        <taxon>eudicotyledons</taxon>
        <taxon>Gunneridae</taxon>
        <taxon>Pentapetalae</taxon>
        <taxon>rosids</taxon>
        <taxon>fabids</taxon>
        <taxon>Fabales</taxon>
        <taxon>Fabaceae</taxon>
        <taxon>Papilionoideae</taxon>
        <taxon>50 kb inversion clade</taxon>
        <taxon>NPAAA clade</taxon>
        <taxon>indigoferoid/millettioid clade</taxon>
        <taxon>Phaseoleae</taxon>
        <taxon>Mucuna</taxon>
    </lineage>
</organism>
<dbReference type="AlphaFoldDB" id="A0A371FIH7"/>
<dbReference type="EMBL" id="QJKJ01008973">
    <property type="protein sequence ID" value="RDX78082.1"/>
    <property type="molecule type" value="Genomic_DNA"/>
</dbReference>
<sequence length="158" mass="17837">SETELVRLCHAYLKLNQSDFVSFESTLSRDHVGFVSVETKSDQSLSRASWHSTLDLEPAQTYELKSGLIHLLPKFHGLAGEDPHKNLKEFHMVCSTMTPVSILPGWSCKRLAVSAVGSFQHLGRHEAYVPGEILSSIQNRNHQEGNMWDKATFWRNST</sequence>
<protein>
    <submittedName>
        <fullName evidence="1">Uncharacterized protein</fullName>
    </submittedName>
</protein>